<accession>A0A7Y2RIE4</accession>
<protein>
    <submittedName>
        <fullName evidence="3">Uncharacterized protein</fullName>
    </submittedName>
</protein>
<dbReference type="EMBL" id="SJOA01000016">
    <property type="protein sequence ID" value="TCB57811.1"/>
    <property type="molecule type" value="Genomic_DNA"/>
</dbReference>
<evidence type="ECO:0000256" key="1">
    <source>
        <dbReference type="SAM" id="MobiDB-lite"/>
    </source>
</evidence>
<dbReference type="Proteomes" id="UP000291380">
    <property type="component" value="Unassembled WGS sequence"/>
</dbReference>
<evidence type="ECO:0000313" key="5">
    <source>
        <dbReference type="Proteomes" id="UP000569202"/>
    </source>
</evidence>
<evidence type="ECO:0000313" key="2">
    <source>
        <dbReference type="EMBL" id="NNH79393.1"/>
    </source>
</evidence>
<accession>A0A241VFB9</accession>
<dbReference type="AlphaFoldDB" id="A0A241VFB9"/>
<sequence>MTKQKHPKDESESKETEDLVSQDDSQPQKNPKDKSDEHEKHKSSHYHQHHDTTSNYKPPH</sequence>
<gene>
    <name evidence="3" type="ORF">E0H85_11920</name>
    <name evidence="2" type="ORF">HLH17_17495</name>
</gene>
<reference evidence="3 4" key="1">
    <citation type="submission" date="2019-02" db="EMBL/GenBank/DDBJ databases">
        <title>High diversity of culturable Acinetobacter species in natural soil and water ecosystems.</title>
        <authorList>
            <person name="Radolfova-Krizova L."/>
            <person name="Nemec A."/>
        </authorList>
    </citation>
    <scope>NUCLEOTIDE SEQUENCE [LARGE SCALE GENOMIC DNA]</scope>
    <source>
        <strain evidence="3 4">ANC 4281</strain>
    </source>
</reference>
<name>A0A241VFB9_9GAMM</name>
<feature type="compositionally biased region" description="Basic and acidic residues" evidence="1">
    <location>
        <begin position="30"/>
        <end position="40"/>
    </location>
</feature>
<feature type="compositionally biased region" description="Basic and acidic residues" evidence="1">
    <location>
        <begin position="7"/>
        <end position="17"/>
    </location>
</feature>
<reference evidence="2 5" key="2">
    <citation type="submission" date="2020-04" db="EMBL/GenBank/DDBJ databases">
        <title>Acinetobacter Taxon 24.</title>
        <authorList>
            <person name="Nemec A."/>
            <person name="Radolfova-Krizova L."/>
            <person name="Higgins P.G."/>
            <person name="Spanelova P."/>
        </authorList>
    </citation>
    <scope>NUCLEOTIDE SEQUENCE [LARGE SCALE GENOMIC DNA]</scope>
    <source>
        <strain evidence="2 5">ANC 5380</strain>
    </source>
</reference>
<evidence type="ECO:0000313" key="3">
    <source>
        <dbReference type="EMBL" id="TCB57811.1"/>
    </source>
</evidence>
<comment type="caution">
    <text evidence="3">The sequence shown here is derived from an EMBL/GenBank/DDBJ whole genome shotgun (WGS) entry which is preliminary data.</text>
</comment>
<dbReference type="Proteomes" id="UP000569202">
    <property type="component" value="Unassembled WGS sequence"/>
</dbReference>
<organism evidence="3 4">
    <name type="scientific">Acinetobacter terrae</name>
    <dbReference type="NCBI Taxonomy" id="2731247"/>
    <lineage>
        <taxon>Bacteria</taxon>
        <taxon>Pseudomonadati</taxon>
        <taxon>Pseudomonadota</taxon>
        <taxon>Gammaproteobacteria</taxon>
        <taxon>Moraxellales</taxon>
        <taxon>Moraxellaceae</taxon>
        <taxon>Acinetobacter</taxon>
        <taxon>Acinetobacter Taxon 24</taxon>
    </lineage>
</organism>
<dbReference type="RefSeq" id="WP_067723156.1">
    <property type="nucleotide sequence ID" value="NZ_JABERL010000080.1"/>
</dbReference>
<evidence type="ECO:0000313" key="4">
    <source>
        <dbReference type="Proteomes" id="UP000291380"/>
    </source>
</evidence>
<feature type="region of interest" description="Disordered" evidence="1">
    <location>
        <begin position="1"/>
        <end position="60"/>
    </location>
</feature>
<accession>A0A4R0EKW9</accession>
<dbReference type="OrthoDB" id="6708906at2"/>
<dbReference type="EMBL" id="JABERL010000080">
    <property type="protein sequence ID" value="NNH79393.1"/>
    <property type="molecule type" value="Genomic_DNA"/>
</dbReference>
<proteinExistence type="predicted"/>